<evidence type="ECO:0000259" key="1">
    <source>
        <dbReference type="Pfam" id="PF01261"/>
    </source>
</evidence>
<feature type="domain" description="Xylose isomerase-like TIM barrel" evidence="1">
    <location>
        <begin position="2"/>
        <end position="208"/>
    </location>
</feature>
<keyword evidence="3" id="KW-1185">Reference proteome</keyword>
<proteinExistence type="predicted"/>
<dbReference type="SUPFAM" id="SSF51658">
    <property type="entry name" value="Xylose isomerase-like"/>
    <property type="match status" value="1"/>
</dbReference>
<dbReference type="Proteomes" id="UP000308768">
    <property type="component" value="Unassembled WGS sequence"/>
</dbReference>
<dbReference type="InterPro" id="IPR050312">
    <property type="entry name" value="IolE/XylAMocC-like"/>
</dbReference>
<sequence>MKGIEVFFECLQFHARTLEGGLNDANLLVAAHEVRKCCDFHGITVMTLQPFIFFGGLTESLAHAEAIESLRLWFQLVRVLGTELIQIPTNFLPQKTTGDHNRIIADMTEVATMGMKQEPPIRFAYEAVAWGTHIDTWDGTWDIVKAVNMPNFGLCLDTFHIAGKVWGDPTAISGRNVNGPDELAMSMAKMIAELDVNKIFYVQVGDAELLYPPCYRGWLSLESFNRDLFSERNDLTSEYAGRAEASWNTLNEKILQMK</sequence>
<evidence type="ECO:0000313" key="3">
    <source>
        <dbReference type="Proteomes" id="UP000308768"/>
    </source>
</evidence>
<reference evidence="2 3" key="1">
    <citation type="submission" date="2017-03" db="EMBL/GenBank/DDBJ databases">
        <title>Genomes of endolithic fungi from Antarctica.</title>
        <authorList>
            <person name="Coleine C."/>
            <person name="Masonjones S."/>
            <person name="Stajich J.E."/>
        </authorList>
    </citation>
    <scope>NUCLEOTIDE SEQUENCE [LARGE SCALE GENOMIC DNA]</scope>
    <source>
        <strain evidence="2 3">CCFEE 5187</strain>
    </source>
</reference>
<evidence type="ECO:0000313" key="2">
    <source>
        <dbReference type="EMBL" id="TKA56362.1"/>
    </source>
</evidence>
<dbReference type="InterPro" id="IPR036237">
    <property type="entry name" value="Xyl_isomerase-like_sf"/>
</dbReference>
<name>A0A4U0W2S8_9PEZI</name>
<dbReference type="Gene3D" id="3.20.20.150">
    <property type="entry name" value="Divalent-metal-dependent TIM barrel enzymes"/>
    <property type="match status" value="1"/>
</dbReference>
<dbReference type="STRING" id="331657.A0A4U0W2S8"/>
<dbReference type="EMBL" id="NAJN01002175">
    <property type="protein sequence ID" value="TKA56362.1"/>
    <property type="molecule type" value="Genomic_DNA"/>
</dbReference>
<protein>
    <recommendedName>
        <fullName evidence="1">Xylose isomerase-like TIM barrel domain-containing protein</fullName>
    </recommendedName>
</protein>
<dbReference type="PANTHER" id="PTHR12110">
    <property type="entry name" value="HYDROXYPYRUVATE ISOMERASE"/>
    <property type="match status" value="1"/>
</dbReference>
<dbReference type="Pfam" id="PF01261">
    <property type="entry name" value="AP_endonuc_2"/>
    <property type="match status" value="1"/>
</dbReference>
<dbReference type="PANTHER" id="PTHR12110:SF21">
    <property type="entry name" value="XYLOSE ISOMERASE-LIKE TIM BARREL DOMAIN-CONTAINING PROTEIN"/>
    <property type="match status" value="1"/>
</dbReference>
<dbReference type="InterPro" id="IPR013022">
    <property type="entry name" value="Xyl_isomerase-like_TIM-brl"/>
</dbReference>
<dbReference type="AlphaFoldDB" id="A0A4U0W2S8"/>
<accession>A0A4U0W2S8</accession>
<organism evidence="2 3">
    <name type="scientific">Cryomyces minteri</name>
    <dbReference type="NCBI Taxonomy" id="331657"/>
    <lineage>
        <taxon>Eukaryota</taxon>
        <taxon>Fungi</taxon>
        <taxon>Dikarya</taxon>
        <taxon>Ascomycota</taxon>
        <taxon>Pezizomycotina</taxon>
        <taxon>Dothideomycetes</taxon>
        <taxon>Dothideomycetes incertae sedis</taxon>
        <taxon>Cryomyces</taxon>
    </lineage>
</organism>
<comment type="caution">
    <text evidence="2">The sequence shown here is derived from an EMBL/GenBank/DDBJ whole genome shotgun (WGS) entry which is preliminary data.</text>
</comment>
<dbReference type="OrthoDB" id="5360893at2759"/>
<gene>
    <name evidence="2" type="ORF">B0A49_10858</name>
</gene>